<organism evidence="2 3">
    <name type="scientific">Candidatus Wolfebacteria bacterium GW2011_GWE2_44_13</name>
    <dbReference type="NCBI Taxonomy" id="1619017"/>
    <lineage>
        <taxon>Bacteria</taxon>
        <taxon>Candidatus Wolfeibacteriota</taxon>
    </lineage>
</organism>
<dbReference type="AlphaFoldDB" id="A0A0G1HAR2"/>
<accession>A0A0G1HAR2</accession>
<proteinExistence type="predicted"/>
<gene>
    <name evidence="2" type="ORF">UW32_C0001G0472</name>
</gene>
<dbReference type="EMBL" id="LCHW01000001">
    <property type="protein sequence ID" value="KKT43880.1"/>
    <property type="molecule type" value="Genomic_DNA"/>
</dbReference>
<comment type="caution">
    <text evidence="2">The sequence shown here is derived from an EMBL/GenBank/DDBJ whole genome shotgun (WGS) entry which is preliminary data.</text>
</comment>
<reference evidence="2 3" key="1">
    <citation type="journal article" date="2015" name="Nature">
        <title>rRNA introns, odd ribosomes, and small enigmatic genomes across a large radiation of phyla.</title>
        <authorList>
            <person name="Brown C.T."/>
            <person name="Hug L.A."/>
            <person name="Thomas B.C."/>
            <person name="Sharon I."/>
            <person name="Castelle C.J."/>
            <person name="Singh A."/>
            <person name="Wilkins M.J."/>
            <person name="Williams K.H."/>
            <person name="Banfield J.F."/>
        </authorList>
    </citation>
    <scope>NUCLEOTIDE SEQUENCE [LARGE SCALE GENOMIC DNA]</scope>
</reference>
<sequence>MDKRNEILDWAKKAFIAAMLSGYASEEGDGVPKIKTTDGYTTITCIEEGFTVVDRYYTMPRSTYSVGTTTIFYKGKPIWLMSYGGSYPKKVISFLKAALTKAYTTGSSVGCRGPQSCEEGDLLYINNCTSASFREMRGYEVIKSIETGRVLGYHEYWGGSLI</sequence>
<evidence type="ECO:0000313" key="3">
    <source>
        <dbReference type="Proteomes" id="UP000034051"/>
    </source>
</evidence>
<protein>
    <recommendedName>
        <fullName evidence="1">DUF5680 domain-containing protein</fullName>
    </recommendedName>
</protein>
<evidence type="ECO:0000259" key="1">
    <source>
        <dbReference type="Pfam" id="PF18931"/>
    </source>
</evidence>
<dbReference type="InterPro" id="IPR043735">
    <property type="entry name" value="DUF5680"/>
</dbReference>
<dbReference type="Proteomes" id="UP000034051">
    <property type="component" value="Unassembled WGS sequence"/>
</dbReference>
<name>A0A0G1HAR2_9BACT</name>
<dbReference type="Pfam" id="PF18931">
    <property type="entry name" value="DUF5680"/>
    <property type="match status" value="1"/>
</dbReference>
<evidence type="ECO:0000313" key="2">
    <source>
        <dbReference type="EMBL" id="KKT43880.1"/>
    </source>
</evidence>
<feature type="domain" description="DUF5680" evidence="1">
    <location>
        <begin position="66"/>
        <end position="160"/>
    </location>
</feature>